<evidence type="ECO:0000256" key="1">
    <source>
        <dbReference type="SAM" id="SignalP"/>
    </source>
</evidence>
<evidence type="ECO:0000313" key="4">
    <source>
        <dbReference type="EMBL" id="MDT0267209.1"/>
    </source>
</evidence>
<feature type="domain" description="PA" evidence="2">
    <location>
        <begin position="164"/>
        <end position="254"/>
    </location>
</feature>
<dbReference type="InterPro" id="IPR007484">
    <property type="entry name" value="Peptidase_M28"/>
</dbReference>
<comment type="caution">
    <text evidence="4">The sequence shown here is derived from an EMBL/GenBank/DDBJ whole genome shotgun (WGS) entry which is preliminary data.</text>
</comment>
<organism evidence="4 5">
    <name type="scientific">Streptomyces chisholmiae</name>
    <dbReference type="NCBI Taxonomy" id="3075540"/>
    <lineage>
        <taxon>Bacteria</taxon>
        <taxon>Bacillati</taxon>
        <taxon>Actinomycetota</taxon>
        <taxon>Actinomycetes</taxon>
        <taxon>Kitasatosporales</taxon>
        <taxon>Streptomycetaceae</taxon>
        <taxon>Streptomyces</taxon>
    </lineage>
</organism>
<dbReference type="SUPFAM" id="SSF53187">
    <property type="entry name" value="Zn-dependent exopeptidases"/>
    <property type="match status" value="1"/>
</dbReference>
<keyword evidence="1" id="KW-0732">Signal</keyword>
<proteinExistence type="predicted"/>
<dbReference type="RefSeq" id="WP_311667252.1">
    <property type="nucleotide sequence ID" value="NZ_JAVREO010000006.1"/>
</dbReference>
<reference evidence="5" key="1">
    <citation type="submission" date="2023-07" db="EMBL/GenBank/DDBJ databases">
        <title>30 novel species of actinomycetes from the DSMZ collection.</title>
        <authorList>
            <person name="Nouioui I."/>
        </authorList>
    </citation>
    <scope>NUCLEOTIDE SEQUENCE [LARGE SCALE GENOMIC DNA]</scope>
    <source>
        <strain evidence="5">DSM 44915</strain>
    </source>
</reference>
<dbReference type="PANTHER" id="PTHR12147">
    <property type="entry name" value="METALLOPEPTIDASE M28 FAMILY MEMBER"/>
    <property type="match status" value="1"/>
</dbReference>
<dbReference type="InterPro" id="IPR046450">
    <property type="entry name" value="PA_dom_sf"/>
</dbReference>
<dbReference type="Gene3D" id="3.40.630.10">
    <property type="entry name" value="Zn peptidases"/>
    <property type="match status" value="1"/>
</dbReference>
<gene>
    <name evidence="4" type="ORF">RM844_13025</name>
</gene>
<dbReference type="EMBL" id="JAVREO010000006">
    <property type="protein sequence ID" value="MDT0267209.1"/>
    <property type="molecule type" value="Genomic_DNA"/>
</dbReference>
<protein>
    <submittedName>
        <fullName evidence="4">M28 family peptidase</fullName>
    </submittedName>
</protein>
<dbReference type="InterPro" id="IPR045175">
    <property type="entry name" value="M28_fam"/>
</dbReference>
<dbReference type="Gene3D" id="3.50.30.30">
    <property type="match status" value="1"/>
</dbReference>
<name>A0ABU2JQE9_9ACTN</name>
<feature type="domain" description="Peptidase M28" evidence="3">
    <location>
        <begin position="282"/>
        <end position="494"/>
    </location>
</feature>
<keyword evidence="5" id="KW-1185">Reference proteome</keyword>
<evidence type="ECO:0000259" key="3">
    <source>
        <dbReference type="Pfam" id="PF04389"/>
    </source>
</evidence>
<dbReference type="Proteomes" id="UP001183410">
    <property type="component" value="Unassembled WGS sequence"/>
</dbReference>
<accession>A0ABU2JQE9</accession>
<dbReference type="SUPFAM" id="SSF52025">
    <property type="entry name" value="PA domain"/>
    <property type="match status" value="1"/>
</dbReference>
<dbReference type="Pfam" id="PF02225">
    <property type="entry name" value="PA"/>
    <property type="match status" value="1"/>
</dbReference>
<dbReference type="PANTHER" id="PTHR12147:SF26">
    <property type="entry name" value="PEPTIDASE M28 DOMAIN-CONTAINING PROTEIN"/>
    <property type="match status" value="1"/>
</dbReference>
<evidence type="ECO:0000259" key="2">
    <source>
        <dbReference type="Pfam" id="PF02225"/>
    </source>
</evidence>
<dbReference type="InterPro" id="IPR003137">
    <property type="entry name" value="PA_domain"/>
</dbReference>
<feature type="chain" id="PRO_5045567307" evidence="1">
    <location>
        <begin position="19"/>
        <end position="509"/>
    </location>
</feature>
<dbReference type="Pfam" id="PF04389">
    <property type="entry name" value="Peptidase_M28"/>
    <property type="match status" value="1"/>
</dbReference>
<evidence type="ECO:0000313" key="5">
    <source>
        <dbReference type="Proteomes" id="UP001183410"/>
    </source>
</evidence>
<sequence>MIALVATALTLALATPFAPPSPLPSATPAVAAGTAAASAAGTAAASAAGTAAEPTPAQARGAELAGRMVAGLTDTDALHHLGVFQEIADAEDGHRAAGSAGHERSARYAGRVLADAGYQVTYEHFTFPYREPVAERLTVLGDPEREIEVHALSYTGNTEPGGLTAPLVEIRAHGDGGAGCAAEDFAGRDVTGHVALLARGDCTFAQKQANAAAAGAAAVLVYNSEPGRLSGTLGEPDPAALPTGGLAQADGLELAAAARAADTPLTVRLDLRELVEDRETVNVLAETRGGDPSQVVLVGAHLDSVAAGPGINDNASGAAGVLATAQALAQAAPAGGHPHRVRFALWSAEEHGLRGAEHHVAELSPADRAAVALYLNYDMIGSPNHGLFVYDGADRDPRSAAISADLTAFLGGSAATARPTPFDDRSDYAPFLAAGIPAGGTFAGGDGLKSDEEAALWGGTAGEPYDPCYHRDCDTLENIDPAGLATHTAAIAQAVGRYAWALPAPVDQP</sequence>
<feature type="signal peptide" evidence="1">
    <location>
        <begin position="1"/>
        <end position="18"/>
    </location>
</feature>